<name>A0ABP9Y5Y6_9FUNG</name>
<proteinExistence type="predicted"/>
<sequence>MTGLQILYIDDDGVKIMLEQELLEDLRQRTTLENEFLSSSATDILSHLNRTNPDFYTYRSIIKRFNLPDHERFDIVTHADLNFIETMGNHFLNLNQSPSNPLLLPTLERTAAIHTTIALLNNLFLSVNDKINFNWIEIETLLTQSTKWDGVGFHAGLDKKIGHFIRFHDMRLYFELVFLVDDQFIRRTHVTVKLPTTPSELKDFFNQTDSLFAWKKSLIDSLQLY</sequence>
<protein>
    <submittedName>
        <fullName evidence="1">Uncharacterized protein</fullName>
    </submittedName>
</protein>
<organism evidence="1 2">
    <name type="scientific">Helicostylum pulchrum</name>
    <dbReference type="NCBI Taxonomy" id="562976"/>
    <lineage>
        <taxon>Eukaryota</taxon>
        <taxon>Fungi</taxon>
        <taxon>Fungi incertae sedis</taxon>
        <taxon>Mucoromycota</taxon>
        <taxon>Mucoromycotina</taxon>
        <taxon>Mucoromycetes</taxon>
        <taxon>Mucorales</taxon>
        <taxon>Mucorineae</taxon>
        <taxon>Mucoraceae</taxon>
        <taxon>Helicostylum</taxon>
    </lineage>
</organism>
<dbReference type="Proteomes" id="UP001476247">
    <property type="component" value="Unassembled WGS sequence"/>
</dbReference>
<dbReference type="EMBL" id="BAABUJ010000021">
    <property type="protein sequence ID" value="GAA5802010.1"/>
    <property type="molecule type" value="Genomic_DNA"/>
</dbReference>
<gene>
    <name evidence="1" type="ORF">HPULCUR_007470</name>
</gene>
<accession>A0ABP9Y5Y6</accession>
<comment type="caution">
    <text evidence="1">The sequence shown here is derived from an EMBL/GenBank/DDBJ whole genome shotgun (WGS) entry which is preliminary data.</text>
</comment>
<reference evidence="1 2" key="1">
    <citation type="submission" date="2024-04" db="EMBL/GenBank/DDBJ databases">
        <title>genome sequences of Mucor flavus KT1a and Helicostylum pulchrum KT1b strains isolation_sourced from the surface of a dry-aged beef.</title>
        <authorList>
            <person name="Toyotome T."/>
            <person name="Hosono M."/>
            <person name="Torimaru M."/>
            <person name="Fukuda K."/>
            <person name="Mikami N."/>
        </authorList>
    </citation>
    <scope>NUCLEOTIDE SEQUENCE [LARGE SCALE GENOMIC DNA]</scope>
    <source>
        <strain evidence="1 2">KT1b</strain>
    </source>
</reference>
<evidence type="ECO:0000313" key="1">
    <source>
        <dbReference type="EMBL" id="GAA5802010.1"/>
    </source>
</evidence>
<evidence type="ECO:0000313" key="2">
    <source>
        <dbReference type="Proteomes" id="UP001476247"/>
    </source>
</evidence>
<keyword evidence="2" id="KW-1185">Reference proteome</keyword>